<dbReference type="GO" id="GO:0000271">
    <property type="term" value="P:polysaccharide biosynthetic process"/>
    <property type="evidence" value="ECO:0007669"/>
    <property type="project" value="TreeGrafter"/>
</dbReference>
<dbReference type="Proteomes" id="UP000443353">
    <property type="component" value="Unassembled WGS sequence"/>
</dbReference>
<protein>
    <submittedName>
        <fullName evidence="4">Acyltransferase family protein</fullName>
    </submittedName>
</protein>
<feature type="transmembrane region" description="Helical" evidence="2">
    <location>
        <begin position="284"/>
        <end position="303"/>
    </location>
</feature>
<accession>A0A7X3K9B4</accession>
<dbReference type="EMBL" id="WSES01000007">
    <property type="protein sequence ID" value="MVW62824.1"/>
    <property type="molecule type" value="Genomic_DNA"/>
</dbReference>
<evidence type="ECO:0000259" key="3">
    <source>
        <dbReference type="Pfam" id="PF01757"/>
    </source>
</evidence>
<feature type="region of interest" description="Disordered" evidence="1">
    <location>
        <begin position="1"/>
        <end position="25"/>
    </location>
</feature>
<dbReference type="PANTHER" id="PTHR23028:SF131">
    <property type="entry name" value="BLR2367 PROTEIN"/>
    <property type="match status" value="1"/>
</dbReference>
<dbReference type="GO" id="GO:0016020">
    <property type="term" value="C:membrane"/>
    <property type="evidence" value="ECO:0007669"/>
    <property type="project" value="TreeGrafter"/>
</dbReference>
<dbReference type="Pfam" id="PF01757">
    <property type="entry name" value="Acyl_transf_3"/>
    <property type="match status" value="1"/>
</dbReference>
<keyword evidence="2" id="KW-1133">Transmembrane helix</keyword>
<evidence type="ECO:0000313" key="4">
    <source>
        <dbReference type="EMBL" id="MVW62824.1"/>
    </source>
</evidence>
<evidence type="ECO:0000256" key="1">
    <source>
        <dbReference type="SAM" id="MobiDB-lite"/>
    </source>
</evidence>
<sequence>MAGGRSDARRILPRPEPVTPDGTMTPARAGALDARFSLYLDLARACAALAVVVAHFGYFRIFDDAQIARIPDFGREAVIAFFVLSGFVIAYSAEHKNLTAPSYVVARAARLYSVVLPVLALAFILATVVQDVLHVPIDDSYELRRPWLYVPFHLAFLGDAWSFVERPPWLIPYWSLDYEAWYYVLFGVFHFTKGRRRWLAAGAVLAVVGPRLWLLLPVWLSGVALYRLQGRLTFGPALARAGWMLSVVLIGLWGWFDPEPYLRDVANGLWPFAGIRMGSADRVLADYAVMLLVLLNFACARQARFDALPRLARPIRFVAGHTFTLYLSHGIVIGLWQSLLPIERGAAHEILAIGTAIAVVALALNPLTEALQRVLRRAIAAALSLGARGLGMRA</sequence>
<feature type="transmembrane region" description="Helical" evidence="2">
    <location>
        <begin position="237"/>
        <end position="256"/>
    </location>
</feature>
<dbReference type="InterPro" id="IPR002656">
    <property type="entry name" value="Acyl_transf_3_dom"/>
</dbReference>
<dbReference type="GO" id="GO:0016747">
    <property type="term" value="F:acyltransferase activity, transferring groups other than amino-acyl groups"/>
    <property type="evidence" value="ECO:0007669"/>
    <property type="project" value="InterPro"/>
</dbReference>
<feature type="transmembrane region" description="Helical" evidence="2">
    <location>
        <begin position="42"/>
        <end position="61"/>
    </location>
</feature>
<reference evidence="4 5" key="1">
    <citation type="submission" date="2019-12" db="EMBL/GenBank/DDBJ databases">
        <authorList>
            <person name="Li C."/>
            <person name="Zhao J."/>
        </authorList>
    </citation>
    <scope>NUCLEOTIDE SEQUENCE [LARGE SCALE GENOMIC DNA]</scope>
    <source>
        <strain evidence="4 5">NEAU-DD11</strain>
    </source>
</reference>
<feature type="compositionally biased region" description="Basic and acidic residues" evidence="1">
    <location>
        <begin position="1"/>
        <end position="10"/>
    </location>
</feature>
<evidence type="ECO:0000256" key="2">
    <source>
        <dbReference type="SAM" id="Phobius"/>
    </source>
</evidence>
<comment type="caution">
    <text evidence="4">The sequence shown here is derived from an EMBL/GenBank/DDBJ whole genome shotgun (WGS) entry which is preliminary data.</text>
</comment>
<name>A0A7X3K9B4_9BURK</name>
<keyword evidence="5" id="KW-1185">Reference proteome</keyword>
<keyword evidence="4" id="KW-0012">Acyltransferase</keyword>
<evidence type="ECO:0000313" key="5">
    <source>
        <dbReference type="Proteomes" id="UP000443353"/>
    </source>
</evidence>
<organism evidence="4 5">
    <name type="scientific">Massilia cellulosiltytica</name>
    <dbReference type="NCBI Taxonomy" id="2683234"/>
    <lineage>
        <taxon>Bacteria</taxon>
        <taxon>Pseudomonadati</taxon>
        <taxon>Pseudomonadota</taxon>
        <taxon>Betaproteobacteria</taxon>
        <taxon>Burkholderiales</taxon>
        <taxon>Oxalobacteraceae</taxon>
        <taxon>Telluria group</taxon>
        <taxon>Massilia</taxon>
    </lineage>
</organism>
<feature type="transmembrane region" description="Helical" evidence="2">
    <location>
        <begin position="111"/>
        <end position="135"/>
    </location>
</feature>
<feature type="transmembrane region" description="Helical" evidence="2">
    <location>
        <begin position="350"/>
        <end position="367"/>
    </location>
</feature>
<feature type="domain" description="Acyltransferase 3" evidence="3">
    <location>
        <begin position="39"/>
        <end position="360"/>
    </location>
</feature>
<dbReference type="PANTHER" id="PTHR23028">
    <property type="entry name" value="ACETYLTRANSFERASE"/>
    <property type="match status" value="1"/>
</dbReference>
<keyword evidence="4" id="KW-0808">Transferase</keyword>
<feature type="transmembrane region" description="Helical" evidence="2">
    <location>
        <begin position="198"/>
        <end position="225"/>
    </location>
</feature>
<feature type="transmembrane region" description="Helical" evidence="2">
    <location>
        <begin position="315"/>
        <end position="338"/>
    </location>
</feature>
<proteinExistence type="predicted"/>
<keyword evidence="2" id="KW-0472">Membrane</keyword>
<gene>
    <name evidence="4" type="ORF">GPY61_23110</name>
</gene>
<dbReference type="InterPro" id="IPR050879">
    <property type="entry name" value="Acyltransferase_3"/>
</dbReference>
<feature type="transmembrane region" description="Helical" evidence="2">
    <location>
        <begin position="73"/>
        <end position="91"/>
    </location>
</feature>
<dbReference type="AlphaFoldDB" id="A0A7X3K9B4"/>
<keyword evidence="2" id="KW-0812">Transmembrane</keyword>